<evidence type="ECO:0000313" key="4">
    <source>
        <dbReference type="RefSeq" id="XP_016943922.4"/>
    </source>
</evidence>
<sequence>MHGSSKLALTLAFVLTYLGCTQAQGQGDLFRCNVMYKCSDEKELVWAMADERCHVFHNRCLLKVEQCARKNSDKSELVETTREICKPHCTKVCADVYDPVCAQIFQEEYITFSNECEMRNNICTNERPYSYFAIGECVERPVG</sequence>
<dbReference type="Gene3D" id="3.30.60.30">
    <property type="match status" value="1"/>
</dbReference>
<dbReference type="GeneID" id="108020304"/>
<reference evidence="4" key="1">
    <citation type="submission" date="2025-08" db="UniProtKB">
        <authorList>
            <consortium name="RefSeq"/>
        </authorList>
    </citation>
    <scope>IDENTIFICATION</scope>
</reference>
<dbReference type="RefSeq" id="XP_016943922.4">
    <property type="nucleotide sequence ID" value="XM_017088433.4"/>
</dbReference>
<feature type="chain" id="PRO_5045511475" description="Kazal-like domain-containing protein" evidence="1">
    <location>
        <begin position="24"/>
        <end position="143"/>
    </location>
</feature>
<dbReference type="InterPro" id="IPR036058">
    <property type="entry name" value="Kazal_dom_sf"/>
</dbReference>
<dbReference type="InterPro" id="IPR002350">
    <property type="entry name" value="Kazal_dom"/>
</dbReference>
<dbReference type="Proteomes" id="UP001652628">
    <property type="component" value="Chromosome 3"/>
</dbReference>
<proteinExistence type="predicted"/>
<organism evidence="3 4">
    <name type="scientific">Drosophila suzukii</name>
    <name type="common">Spotted-wing drosophila fruit fly</name>
    <dbReference type="NCBI Taxonomy" id="28584"/>
    <lineage>
        <taxon>Eukaryota</taxon>
        <taxon>Metazoa</taxon>
        <taxon>Ecdysozoa</taxon>
        <taxon>Arthropoda</taxon>
        <taxon>Hexapoda</taxon>
        <taxon>Insecta</taxon>
        <taxon>Pterygota</taxon>
        <taxon>Neoptera</taxon>
        <taxon>Endopterygota</taxon>
        <taxon>Diptera</taxon>
        <taxon>Brachycera</taxon>
        <taxon>Muscomorpha</taxon>
        <taxon>Ephydroidea</taxon>
        <taxon>Drosophilidae</taxon>
        <taxon>Drosophila</taxon>
        <taxon>Sophophora</taxon>
    </lineage>
</organism>
<keyword evidence="3" id="KW-1185">Reference proteome</keyword>
<name>A0AB39ZVB5_DROSZ</name>
<evidence type="ECO:0000313" key="3">
    <source>
        <dbReference type="Proteomes" id="UP001652628"/>
    </source>
</evidence>
<protein>
    <recommendedName>
        <fullName evidence="2">Kazal-like domain-containing protein</fullName>
    </recommendedName>
</protein>
<gene>
    <name evidence="4" type="primary">LOC108020304</name>
</gene>
<dbReference type="PROSITE" id="PS51465">
    <property type="entry name" value="KAZAL_2"/>
    <property type="match status" value="1"/>
</dbReference>
<feature type="domain" description="Kazal-like" evidence="2">
    <location>
        <begin position="79"/>
        <end position="139"/>
    </location>
</feature>
<evidence type="ECO:0000259" key="2">
    <source>
        <dbReference type="PROSITE" id="PS51465"/>
    </source>
</evidence>
<dbReference type="AlphaFoldDB" id="A0AB39ZVB5"/>
<keyword evidence="1" id="KW-0732">Signal</keyword>
<accession>A0AB39ZVB5</accession>
<evidence type="ECO:0000256" key="1">
    <source>
        <dbReference type="SAM" id="SignalP"/>
    </source>
</evidence>
<dbReference type="SUPFAM" id="SSF100895">
    <property type="entry name" value="Kazal-type serine protease inhibitors"/>
    <property type="match status" value="1"/>
</dbReference>
<feature type="signal peptide" evidence="1">
    <location>
        <begin position="1"/>
        <end position="23"/>
    </location>
</feature>